<sequence length="231" mass="26610">MLNSMVQIKQSQSDRKLTDYEPARTSTKSGHKSHGKDHKFSWRGRHWPPPPPPLPPDAMADMLDGRPPLPPPLMPPIFDDNSPFLSYKRKFLGVPILYACKFANPRKCMTYCCRDPFISFKIVENGSAPDDWTNLYSSLYSSNDQNSVNSSDINTREIIIRTKIVDQDRDFLGYLKPQFGKGSTSSPSKFKTVDPFIPTIKNINIFPTYNHERFKHAELYRSHTESYDYLK</sequence>
<protein>
    <submittedName>
        <fullName evidence="3">Uncharacterized protein</fullName>
    </submittedName>
</protein>
<keyword evidence="2" id="KW-1185">Reference proteome</keyword>
<dbReference type="AlphaFoldDB" id="A0A915JS94"/>
<evidence type="ECO:0000313" key="2">
    <source>
        <dbReference type="Proteomes" id="UP000887565"/>
    </source>
</evidence>
<feature type="compositionally biased region" description="Pro residues" evidence="1">
    <location>
        <begin position="47"/>
        <end position="56"/>
    </location>
</feature>
<feature type="region of interest" description="Disordered" evidence="1">
    <location>
        <begin position="1"/>
        <end position="60"/>
    </location>
</feature>
<proteinExistence type="predicted"/>
<reference evidence="3" key="1">
    <citation type="submission" date="2022-11" db="UniProtKB">
        <authorList>
            <consortium name="WormBaseParasite"/>
        </authorList>
    </citation>
    <scope>IDENTIFICATION</scope>
</reference>
<dbReference type="WBParaSite" id="nRc.2.0.1.t28732-RA">
    <property type="protein sequence ID" value="nRc.2.0.1.t28732-RA"/>
    <property type="gene ID" value="nRc.2.0.1.g28732"/>
</dbReference>
<organism evidence="2 3">
    <name type="scientific">Romanomermis culicivorax</name>
    <name type="common">Nematode worm</name>
    <dbReference type="NCBI Taxonomy" id="13658"/>
    <lineage>
        <taxon>Eukaryota</taxon>
        <taxon>Metazoa</taxon>
        <taxon>Ecdysozoa</taxon>
        <taxon>Nematoda</taxon>
        <taxon>Enoplea</taxon>
        <taxon>Dorylaimia</taxon>
        <taxon>Mermithida</taxon>
        <taxon>Mermithoidea</taxon>
        <taxon>Mermithidae</taxon>
        <taxon>Romanomermis</taxon>
    </lineage>
</organism>
<evidence type="ECO:0000256" key="1">
    <source>
        <dbReference type="SAM" id="MobiDB-lite"/>
    </source>
</evidence>
<feature type="compositionally biased region" description="Basic and acidic residues" evidence="1">
    <location>
        <begin position="12"/>
        <end position="22"/>
    </location>
</feature>
<accession>A0A915JS94</accession>
<name>A0A915JS94_ROMCU</name>
<dbReference type="Proteomes" id="UP000887565">
    <property type="component" value="Unplaced"/>
</dbReference>
<feature type="compositionally biased region" description="Basic residues" evidence="1">
    <location>
        <begin position="29"/>
        <end position="46"/>
    </location>
</feature>
<evidence type="ECO:0000313" key="3">
    <source>
        <dbReference type="WBParaSite" id="nRc.2.0.1.t28732-RA"/>
    </source>
</evidence>
<feature type="compositionally biased region" description="Polar residues" evidence="1">
    <location>
        <begin position="1"/>
        <end position="11"/>
    </location>
</feature>